<dbReference type="Gene3D" id="3.30.559.30">
    <property type="entry name" value="Nonribosomal peptide synthetase, condensation domain"/>
    <property type="match status" value="1"/>
</dbReference>
<evidence type="ECO:0000256" key="3">
    <source>
        <dbReference type="ARBA" id="ARBA00022553"/>
    </source>
</evidence>
<dbReference type="GO" id="GO:0043041">
    <property type="term" value="P:amino acid activation for nonribosomal peptide biosynthetic process"/>
    <property type="evidence" value="ECO:0007669"/>
    <property type="project" value="TreeGrafter"/>
</dbReference>
<dbReference type="GO" id="GO:0031177">
    <property type="term" value="F:phosphopantetheine binding"/>
    <property type="evidence" value="ECO:0007669"/>
    <property type="project" value="TreeGrafter"/>
</dbReference>
<protein>
    <recommendedName>
        <fullName evidence="4">Carrier domain-containing protein</fullName>
    </recommendedName>
</protein>
<dbReference type="Gene3D" id="1.10.1200.10">
    <property type="entry name" value="ACP-like"/>
    <property type="match status" value="1"/>
</dbReference>
<feature type="domain" description="Carrier" evidence="4">
    <location>
        <begin position="1032"/>
        <end position="1109"/>
    </location>
</feature>
<dbReference type="GO" id="GO:0005737">
    <property type="term" value="C:cytoplasm"/>
    <property type="evidence" value="ECO:0007669"/>
    <property type="project" value="TreeGrafter"/>
</dbReference>
<dbReference type="SUPFAM" id="SSF52777">
    <property type="entry name" value="CoA-dependent acyltransferases"/>
    <property type="match status" value="2"/>
</dbReference>
<dbReference type="InterPro" id="IPR020459">
    <property type="entry name" value="AMP-binding"/>
</dbReference>
<organism evidence="5 6">
    <name type="scientific">Pseudoalteromonas rubra</name>
    <dbReference type="NCBI Taxonomy" id="43658"/>
    <lineage>
        <taxon>Bacteria</taxon>
        <taxon>Pseudomonadati</taxon>
        <taxon>Pseudomonadota</taxon>
        <taxon>Gammaproteobacteria</taxon>
        <taxon>Alteromonadales</taxon>
        <taxon>Pseudoalteromonadaceae</taxon>
        <taxon>Pseudoalteromonas</taxon>
    </lineage>
</organism>
<dbReference type="PANTHER" id="PTHR45527:SF1">
    <property type="entry name" value="FATTY ACID SYNTHASE"/>
    <property type="match status" value="1"/>
</dbReference>
<dbReference type="InterPro" id="IPR023213">
    <property type="entry name" value="CAT-like_dom_sf"/>
</dbReference>
<dbReference type="SUPFAM" id="SSF47336">
    <property type="entry name" value="ACP-like"/>
    <property type="match status" value="1"/>
</dbReference>
<dbReference type="Pfam" id="PF00668">
    <property type="entry name" value="Condensation"/>
    <property type="match status" value="1"/>
</dbReference>
<comment type="caution">
    <text evidence="5">The sequence shown here is derived from an EMBL/GenBank/DDBJ whole genome shotgun (WGS) entry which is preliminary data.</text>
</comment>
<dbReference type="PROSITE" id="PS50075">
    <property type="entry name" value="CARRIER"/>
    <property type="match status" value="1"/>
</dbReference>
<comment type="cofactor">
    <cofactor evidence="1">
        <name>pantetheine 4'-phosphate</name>
        <dbReference type="ChEBI" id="CHEBI:47942"/>
    </cofactor>
</comment>
<dbReference type="OrthoDB" id="9757559at2"/>
<dbReference type="PANTHER" id="PTHR45527">
    <property type="entry name" value="NONRIBOSOMAL PEPTIDE SYNTHETASE"/>
    <property type="match status" value="1"/>
</dbReference>
<dbReference type="InterPro" id="IPR006162">
    <property type="entry name" value="Ppantetheine_attach_site"/>
</dbReference>
<dbReference type="FunFam" id="3.40.50.980:FF:000001">
    <property type="entry name" value="Non-ribosomal peptide synthetase"/>
    <property type="match status" value="1"/>
</dbReference>
<dbReference type="InterPro" id="IPR020845">
    <property type="entry name" value="AMP-binding_CS"/>
</dbReference>
<dbReference type="Pfam" id="PF00550">
    <property type="entry name" value="PP-binding"/>
    <property type="match status" value="1"/>
</dbReference>
<dbReference type="Gene3D" id="2.30.38.10">
    <property type="entry name" value="Luciferase, Domain 3"/>
    <property type="match status" value="1"/>
</dbReference>
<dbReference type="Gene3D" id="3.30.300.30">
    <property type="match status" value="1"/>
</dbReference>
<dbReference type="AlphaFoldDB" id="A0A0F4QGI5"/>
<dbReference type="PROSITE" id="PS00455">
    <property type="entry name" value="AMP_BINDING"/>
    <property type="match status" value="1"/>
</dbReference>
<dbReference type="InterPro" id="IPR045851">
    <property type="entry name" value="AMP-bd_C_sf"/>
</dbReference>
<dbReference type="InterPro" id="IPR044894">
    <property type="entry name" value="TubC_N_sf"/>
</dbReference>
<dbReference type="PRINTS" id="PR00154">
    <property type="entry name" value="AMPBINDING"/>
</dbReference>
<keyword evidence="2" id="KW-0596">Phosphopantetheine</keyword>
<dbReference type="InterPro" id="IPR000873">
    <property type="entry name" value="AMP-dep_synth/lig_dom"/>
</dbReference>
<gene>
    <name evidence="5" type="ORF">TW77_18085</name>
</gene>
<reference evidence="5 6" key="1">
    <citation type="journal article" date="2015" name="BMC Genomics">
        <title>Genome mining reveals unlocked bioactive potential of marine Gram-negative bacteria.</title>
        <authorList>
            <person name="Machado H."/>
            <person name="Sonnenschein E.C."/>
            <person name="Melchiorsen J."/>
            <person name="Gram L."/>
        </authorList>
    </citation>
    <scope>NUCLEOTIDE SEQUENCE [LARGE SCALE GENOMIC DNA]</scope>
    <source>
        <strain evidence="5 6">S2471</strain>
    </source>
</reference>
<evidence type="ECO:0000313" key="5">
    <source>
        <dbReference type="EMBL" id="KJZ06716.1"/>
    </source>
</evidence>
<evidence type="ECO:0000313" key="6">
    <source>
        <dbReference type="Proteomes" id="UP000033452"/>
    </source>
</evidence>
<dbReference type="EMBL" id="JXYA01000045">
    <property type="protein sequence ID" value="KJZ06716.1"/>
    <property type="molecule type" value="Genomic_DNA"/>
</dbReference>
<dbReference type="InterPro" id="IPR036736">
    <property type="entry name" value="ACP-like_sf"/>
</dbReference>
<dbReference type="RefSeq" id="WP_046006384.1">
    <property type="nucleotide sequence ID" value="NZ_JXYA01000045.1"/>
</dbReference>
<dbReference type="InterPro" id="IPR041464">
    <property type="entry name" value="TubC_N"/>
</dbReference>
<dbReference type="InterPro" id="IPR009081">
    <property type="entry name" value="PP-bd_ACP"/>
</dbReference>
<dbReference type="Gene3D" id="3.40.50.980">
    <property type="match status" value="2"/>
</dbReference>
<dbReference type="Gene3D" id="3.30.559.10">
    <property type="entry name" value="Chloramphenicol acetyltransferase-like domain"/>
    <property type="match status" value="1"/>
</dbReference>
<dbReference type="Proteomes" id="UP000033452">
    <property type="component" value="Unassembled WGS sequence"/>
</dbReference>
<evidence type="ECO:0000259" key="4">
    <source>
        <dbReference type="PROSITE" id="PS50075"/>
    </source>
</evidence>
<name>A0A0F4QGI5_9GAMM</name>
<dbReference type="InterPro" id="IPR001242">
    <property type="entry name" value="Condensation_dom"/>
</dbReference>
<dbReference type="PATRIC" id="fig|43658.5.peg.3820"/>
<proteinExistence type="predicted"/>
<dbReference type="GO" id="GO:0044550">
    <property type="term" value="P:secondary metabolite biosynthetic process"/>
    <property type="evidence" value="ECO:0007669"/>
    <property type="project" value="TreeGrafter"/>
</dbReference>
<dbReference type="PROSITE" id="PS00012">
    <property type="entry name" value="PHOSPHOPANTETHEINE"/>
    <property type="match status" value="1"/>
</dbReference>
<dbReference type="Pfam" id="PF00501">
    <property type="entry name" value="AMP-binding"/>
    <property type="match status" value="1"/>
</dbReference>
<dbReference type="InterPro" id="IPR010071">
    <property type="entry name" value="AA_adenyl_dom"/>
</dbReference>
<evidence type="ECO:0000256" key="2">
    <source>
        <dbReference type="ARBA" id="ARBA00022450"/>
    </source>
</evidence>
<dbReference type="GO" id="GO:0003824">
    <property type="term" value="F:catalytic activity"/>
    <property type="evidence" value="ECO:0007669"/>
    <property type="project" value="InterPro"/>
</dbReference>
<keyword evidence="3" id="KW-0597">Phosphoprotein</keyword>
<dbReference type="Gene3D" id="1.10.10.1830">
    <property type="entry name" value="Non-ribosomal peptide synthase, adenylation domain"/>
    <property type="match status" value="1"/>
</dbReference>
<evidence type="ECO:0000256" key="1">
    <source>
        <dbReference type="ARBA" id="ARBA00001957"/>
    </source>
</evidence>
<dbReference type="Pfam" id="PF18563">
    <property type="entry name" value="TubC_N"/>
    <property type="match status" value="1"/>
</dbReference>
<dbReference type="CDD" id="cd05930">
    <property type="entry name" value="A_NRPS"/>
    <property type="match status" value="1"/>
</dbReference>
<dbReference type="NCBIfam" id="TIGR01733">
    <property type="entry name" value="AA-adenyl-dom"/>
    <property type="match status" value="1"/>
</dbReference>
<dbReference type="SUPFAM" id="SSF56801">
    <property type="entry name" value="Acetyl-CoA synthetase-like"/>
    <property type="match status" value="1"/>
</dbReference>
<sequence>MRFLELLECIKDRQIKLKVSSEGQLAVVGNKENLTPALVSSLKTHKAEVINWLTQHDSDPGSIVRVDYGAEHDANAEQRGMWLSETVSNEHSKYNLVMAKRISGEFDPTVFEVALTKLAHRQKVFTTGFVEKAGALKQYIVDKPRIHCNLIDLQGKSKTEFAAAVDEILIAEGQKPFDFSAGNLLRAIFIKHSEQSAVLCITSHHIAMDAWSADIFDRELFEIYDSIIQERAVNLPELPVQYIDYVNWQHVRKNTKQFENSLTYWQSKLAGAPDVHSLPLKDGRPAKLNGEGALYQLSIDEDLTRKVKAAAAESNVTLFNFLFAVYTSVIHVHSQSNDIVVGVPMANRPKKELESLIGLFVNNAAIRIQLKQDWTFLDVLEQTKTAVHEAYAHQSVPFESILNTLSLKRNASVLPLIQLVFNFNASSSEETAVSDKAFVAEPYSTDLKRANFELLLSVTDELDSLSVLFEYNTQLFDKKFIAQFGRSFVNTLREVTHNVAYTGSQLTQAESRLAVANYAELYQQRVENTATDNQCIHQVFEQVVATKPDHIALKFKEQSLTYRTLNARANAVAAQLISKGISKEEVVGVCIQRSPEFFVAILAVLKAGGAYLPIDIEHPKERIEYMLSNSKVSKVLVDDIEVGYDFDGECFLLEHMTCTDNEQIEQNPKVECTSSNLAYVIYTSGSTGRPKGVMIEHQGVVNLASYHKDCFAVSSSSNVLQFASFSFDGAVWETVMALLNGASLHICSDLHRKSPEALETMLVDNQITHAAIPPSVLAHMNEELPYSFKGIIVAGEKTCASVVNRWAKKFALYNSYGPSEATVAVTGRWLAPNTDITVGCAIPNTKVYVLGTDKRVLGFGVQGELHVAGVGLARGYINSSDKNNSKFFYHDALQTRLYSTGDLVRMNDSGDVEFLGRTDDQVKVRGHRIELIEVEKQIETHSSIKSSKVIFIEDGPSSRLVAFFIQKKGAGSLAEQSATATLRNYLLAALPQYMVPASFISLERFPLTVNGKIDTASLLNQALNSEIRCGTKPRTDTQIAIAHIWAEILSIEVNKIYLESNFFELGGNSLLMVKLSKMLDEQFKIKIKANVVLGAESLEILALGIDKAITENLIIEKKLKSKIVSKGIL</sequence>
<dbReference type="CDD" id="cd19531">
    <property type="entry name" value="LCL_NRPS-like"/>
    <property type="match status" value="1"/>
</dbReference>
<accession>A0A0F4QGI5</accession>
<keyword evidence="6" id="KW-1185">Reference proteome</keyword>